<dbReference type="EMBL" id="JANDBC010000002">
    <property type="protein sequence ID" value="MCP9292457.1"/>
    <property type="molecule type" value="Genomic_DNA"/>
</dbReference>
<dbReference type="RefSeq" id="WP_255135344.1">
    <property type="nucleotide sequence ID" value="NZ_JANDBC010000002.1"/>
</dbReference>
<organism evidence="1 2">
    <name type="scientific">Gracilimonas sediminicola</name>
    <dbReference type="NCBI Taxonomy" id="2952158"/>
    <lineage>
        <taxon>Bacteria</taxon>
        <taxon>Pseudomonadati</taxon>
        <taxon>Balneolota</taxon>
        <taxon>Balneolia</taxon>
        <taxon>Balneolales</taxon>
        <taxon>Balneolaceae</taxon>
        <taxon>Gracilimonas</taxon>
    </lineage>
</organism>
<protein>
    <submittedName>
        <fullName evidence="1">Uncharacterized protein</fullName>
    </submittedName>
</protein>
<reference evidence="1" key="1">
    <citation type="submission" date="2022-06" db="EMBL/GenBank/DDBJ databases">
        <title>Gracilimonas sp. CAU 1638 isolated from sea sediment.</title>
        <authorList>
            <person name="Kim W."/>
        </authorList>
    </citation>
    <scope>NUCLEOTIDE SEQUENCE</scope>
    <source>
        <strain evidence="1">CAU 1638</strain>
    </source>
</reference>
<dbReference type="AlphaFoldDB" id="A0A9X2L523"/>
<gene>
    <name evidence="1" type="ORF">NM125_12795</name>
</gene>
<proteinExistence type="predicted"/>
<dbReference type="Proteomes" id="UP001139125">
    <property type="component" value="Unassembled WGS sequence"/>
</dbReference>
<accession>A0A9X2L523</accession>
<name>A0A9X2L523_9BACT</name>
<evidence type="ECO:0000313" key="2">
    <source>
        <dbReference type="Proteomes" id="UP001139125"/>
    </source>
</evidence>
<sequence length="62" mass="7150">MNRKPLTKDLRTTIWGLAAFIDTDVNLNDFSILIRDKKNSDIKKVAVILIEAKQKLNRVILQ</sequence>
<evidence type="ECO:0000313" key="1">
    <source>
        <dbReference type="EMBL" id="MCP9292457.1"/>
    </source>
</evidence>
<comment type="caution">
    <text evidence="1">The sequence shown here is derived from an EMBL/GenBank/DDBJ whole genome shotgun (WGS) entry which is preliminary data.</text>
</comment>
<keyword evidence="2" id="KW-1185">Reference proteome</keyword>